<evidence type="ECO:0000256" key="4">
    <source>
        <dbReference type="ARBA" id="ARBA00013208"/>
    </source>
</evidence>
<dbReference type="Pfam" id="PF10502">
    <property type="entry name" value="Peptidase_S26"/>
    <property type="match status" value="1"/>
</dbReference>
<dbReference type="AlphaFoldDB" id="A0A0R1VCF4"/>
<dbReference type="RefSeq" id="WP_025014642.1">
    <property type="nucleotide sequence ID" value="NZ_AZFU01000034.1"/>
</dbReference>
<dbReference type="Gene3D" id="2.10.109.10">
    <property type="entry name" value="Umud Fragment, subunit A"/>
    <property type="match status" value="1"/>
</dbReference>
<feature type="transmembrane region" description="Helical" evidence="7">
    <location>
        <begin position="21"/>
        <end position="40"/>
    </location>
</feature>
<feature type="active site" evidence="6">
    <location>
        <position position="88"/>
    </location>
</feature>
<proteinExistence type="inferred from homology"/>
<keyword evidence="5 7" id="KW-0378">Hydrolase</keyword>
<dbReference type="PROSITE" id="PS00761">
    <property type="entry name" value="SPASE_I_3"/>
    <property type="match status" value="1"/>
</dbReference>
<dbReference type="eggNOG" id="COG0681">
    <property type="taxonomic scope" value="Bacteria"/>
</dbReference>
<evidence type="ECO:0000256" key="3">
    <source>
        <dbReference type="ARBA" id="ARBA00009370"/>
    </source>
</evidence>
<evidence type="ECO:0000256" key="5">
    <source>
        <dbReference type="ARBA" id="ARBA00022801"/>
    </source>
</evidence>
<dbReference type="OrthoDB" id="9802919at2"/>
<evidence type="ECO:0000256" key="6">
    <source>
        <dbReference type="PIRSR" id="PIRSR600223-1"/>
    </source>
</evidence>
<dbReference type="PANTHER" id="PTHR43390:SF1">
    <property type="entry name" value="CHLOROPLAST PROCESSING PEPTIDASE"/>
    <property type="match status" value="1"/>
</dbReference>
<dbReference type="InterPro" id="IPR036286">
    <property type="entry name" value="LexA/Signal_pep-like_sf"/>
</dbReference>
<evidence type="ECO:0000313" key="10">
    <source>
        <dbReference type="Proteomes" id="UP000051307"/>
    </source>
</evidence>
<comment type="caution">
    <text evidence="9">The sequence shown here is derived from an EMBL/GenBank/DDBJ whole genome shotgun (WGS) entry which is preliminary data.</text>
</comment>
<dbReference type="GO" id="GO:0006465">
    <property type="term" value="P:signal peptide processing"/>
    <property type="evidence" value="ECO:0007669"/>
    <property type="project" value="InterPro"/>
</dbReference>
<keyword evidence="7" id="KW-0472">Membrane</keyword>
<evidence type="ECO:0000256" key="7">
    <source>
        <dbReference type="RuleBase" id="RU362042"/>
    </source>
</evidence>
<evidence type="ECO:0000313" key="9">
    <source>
        <dbReference type="EMBL" id="KRM03055.1"/>
    </source>
</evidence>
<evidence type="ECO:0000256" key="1">
    <source>
        <dbReference type="ARBA" id="ARBA00000677"/>
    </source>
</evidence>
<dbReference type="NCBIfam" id="TIGR02227">
    <property type="entry name" value="sigpep_I_bact"/>
    <property type="match status" value="1"/>
</dbReference>
<dbReference type="PATRIC" id="fig|1423767.3.peg.1495"/>
<dbReference type="EC" id="3.4.21.89" evidence="4 7"/>
<feature type="domain" description="Peptidase S26" evidence="8">
    <location>
        <begin position="20"/>
        <end position="180"/>
    </location>
</feature>
<dbReference type="SUPFAM" id="SSF51306">
    <property type="entry name" value="LexA/Signal peptidase"/>
    <property type="match status" value="1"/>
</dbReference>
<dbReference type="PRINTS" id="PR00727">
    <property type="entry name" value="LEADERPTASE"/>
</dbReference>
<dbReference type="CDD" id="cd06530">
    <property type="entry name" value="S26_SPase_I"/>
    <property type="match status" value="1"/>
</dbReference>
<keyword evidence="7" id="KW-0645">Protease</keyword>
<keyword evidence="7" id="KW-0812">Transmembrane</keyword>
<sequence length="188" mass="21963">MAENTKKRNDDESISRFVLDIIIMFAILMGIYYFIFSFFLSNETVSGPSMQPTFENGDRLIAVRHFTPKRNDIVILKAPDQKGALYIKRVVGTPGDMVTSKNDKLYINGKRTPEPYLNNSYERQAHKLGELYTNNFTLKERVPKNSYFVMGDHRDVSKDSRYFGFVKRSALVGKVVFRYWPFNQWKTF</sequence>
<dbReference type="InterPro" id="IPR000223">
    <property type="entry name" value="Pept_S26A_signal_pept_1"/>
</dbReference>
<name>A0A0R1VCF4_9LACO</name>
<feature type="active site" evidence="6">
    <location>
        <position position="49"/>
    </location>
</feature>
<comment type="similarity">
    <text evidence="3 7">Belongs to the peptidase S26 family.</text>
</comment>
<accession>A0A0R1VCF4</accession>
<dbReference type="InterPro" id="IPR019758">
    <property type="entry name" value="Pept_S26A_signal_pept_1_CS"/>
</dbReference>
<protein>
    <recommendedName>
        <fullName evidence="4 7">Signal peptidase I</fullName>
        <ecNumber evidence="4 7">3.4.21.89</ecNumber>
    </recommendedName>
</protein>
<comment type="subcellular location">
    <subcellularLocation>
        <location evidence="2">Cell membrane</location>
        <topology evidence="2">Single-pass type II membrane protein</topology>
    </subcellularLocation>
    <subcellularLocation>
        <location evidence="7">Membrane</location>
        <topology evidence="7">Single-pass type II membrane protein</topology>
    </subcellularLocation>
</comment>
<dbReference type="PANTHER" id="PTHR43390">
    <property type="entry name" value="SIGNAL PEPTIDASE I"/>
    <property type="match status" value="1"/>
</dbReference>
<reference evidence="9 10" key="1">
    <citation type="journal article" date="2015" name="Genome Announc.">
        <title>Expanding the biotechnology potential of lactobacilli through comparative genomics of 213 strains and associated genera.</title>
        <authorList>
            <person name="Sun Z."/>
            <person name="Harris H.M."/>
            <person name="McCann A."/>
            <person name="Guo C."/>
            <person name="Argimon S."/>
            <person name="Zhang W."/>
            <person name="Yang X."/>
            <person name="Jeffery I.B."/>
            <person name="Cooney J.C."/>
            <person name="Kagawa T.F."/>
            <person name="Liu W."/>
            <person name="Song Y."/>
            <person name="Salvetti E."/>
            <person name="Wrobel A."/>
            <person name="Rasinkangas P."/>
            <person name="Parkhill J."/>
            <person name="Rea M.C."/>
            <person name="O'Sullivan O."/>
            <person name="Ritari J."/>
            <person name="Douillard F.P."/>
            <person name="Paul Ross R."/>
            <person name="Yang R."/>
            <person name="Briner A.E."/>
            <person name="Felis G.E."/>
            <person name="de Vos W.M."/>
            <person name="Barrangou R."/>
            <person name="Klaenhammer T.R."/>
            <person name="Caufield P.W."/>
            <person name="Cui Y."/>
            <person name="Zhang H."/>
            <person name="O'Toole P.W."/>
        </authorList>
    </citation>
    <scope>NUCLEOTIDE SEQUENCE [LARGE SCALE GENOMIC DNA]</scope>
    <source>
        <strain evidence="9 10">DSM 16761</strain>
    </source>
</reference>
<dbReference type="InterPro" id="IPR019533">
    <property type="entry name" value="Peptidase_S26"/>
</dbReference>
<gene>
    <name evidence="9" type="ORF">FC59_GL001440</name>
</gene>
<dbReference type="Proteomes" id="UP000051307">
    <property type="component" value="Unassembled WGS sequence"/>
</dbReference>
<organism evidence="9 10">
    <name type="scientific">Lactobacillus kitasatonis DSM 16761 = JCM 1039</name>
    <dbReference type="NCBI Taxonomy" id="1423767"/>
    <lineage>
        <taxon>Bacteria</taxon>
        <taxon>Bacillati</taxon>
        <taxon>Bacillota</taxon>
        <taxon>Bacilli</taxon>
        <taxon>Lactobacillales</taxon>
        <taxon>Lactobacillaceae</taxon>
        <taxon>Lactobacillus</taxon>
    </lineage>
</organism>
<dbReference type="GO" id="GO:0009003">
    <property type="term" value="F:signal peptidase activity"/>
    <property type="evidence" value="ECO:0007669"/>
    <property type="project" value="UniProtKB-EC"/>
</dbReference>
<evidence type="ECO:0000259" key="8">
    <source>
        <dbReference type="Pfam" id="PF10502"/>
    </source>
</evidence>
<evidence type="ECO:0000256" key="2">
    <source>
        <dbReference type="ARBA" id="ARBA00004401"/>
    </source>
</evidence>
<dbReference type="GO" id="GO:0004252">
    <property type="term" value="F:serine-type endopeptidase activity"/>
    <property type="evidence" value="ECO:0007669"/>
    <property type="project" value="InterPro"/>
</dbReference>
<dbReference type="GO" id="GO:0005886">
    <property type="term" value="C:plasma membrane"/>
    <property type="evidence" value="ECO:0007669"/>
    <property type="project" value="UniProtKB-SubCell"/>
</dbReference>
<comment type="catalytic activity">
    <reaction evidence="1 7">
        <text>Cleavage of hydrophobic, N-terminal signal or leader sequences from secreted and periplasmic proteins.</text>
        <dbReference type="EC" id="3.4.21.89"/>
    </reaction>
</comment>
<dbReference type="EMBL" id="AZFU01000034">
    <property type="protein sequence ID" value="KRM03055.1"/>
    <property type="molecule type" value="Genomic_DNA"/>
</dbReference>
<keyword evidence="7" id="KW-1133">Transmembrane helix</keyword>